<reference evidence="2" key="1">
    <citation type="submission" date="2020-03" db="EMBL/GenBank/DDBJ databases">
        <authorList>
            <person name="Weist P."/>
        </authorList>
    </citation>
    <scope>NUCLEOTIDE SEQUENCE</scope>
</reference>
<name>A0A9N7ULZ0_PLEPL</name>
<gene>
    <name evidence="2" type="ORF">PLEPLA_LOCUS20802</name>
</gene>
<evidence type="ECO:0000313" key="2">
    <source>
        <dbReference type="EMBL" id="CAB1432719.1"/>
    </source>
</evidence>
<proteinExistence type="predicted"/>
<evidence type="ECO:0000256" key="1">
    <source>
        <dbReference type="SAM" id="MobiDB-lite"/>
    </source>
</evidence>
<dbReference type="Proteomes" id="UP001153269">
    <property type="component" value="Unassembled WGS sequence"/>
</dbReference>
<accession>A0A9N7ULZ0</accession>
<dbReference type="EMBL" id="CADEAL010001469">
    <property type="protein sequence ID" value="CAB1432719.1"/>
    <property type="molecule type" value="Genomic_DNA"/>
</dbReference>
<comment type="caution">
    <text evidence="2">The sequence shown here is derived from an EMBL/GenBank/DDBJ whole genome shotgun (WGS) entry which is preliminary data.</text>
</comment>
<organism evidence="2 3">
    <name type="scientific">Pleuronectes platessa</name>
    <name type="common">European plaice</name>
    <dbReference type="NCBI Taxonomy" id="8262"/>
    <lineage>
        <taxon>Eukaryota</taxon>
        <taxon>Metazoa</taxon>
        <taxon>Chordata</taxon>
        <taxon>Craniata</taxon>
        <taxon>Vertebrata</taxon>
        <taxon>Euteleostomi</taxon>
        <taxon>Actinopterygii</taxon>
        <taxon>Neopterygii</taxon>
        <taxon>Teleostei</taxon>
        <taxon>Neoteleostei</taxon>
        <taxon>Acanthomorphata</taxon>
        <taxon>Carangaria</taxon>
        <taxon>Pleuronectiformes</taxon>
        <taxon>Pleuronectoidei</taxon>
        <taxon>Pleuronectidae</taxon>
        <taxon>Pleuronectes</taxon>
    </lineage>
</organism>
<sequence>MNSPLPPAEHQSFMGRSDEEGNMGGKDEVEGLRPQNPEAAQRAAHPFVQSSVKLDSIKLKPKLKNE</sequence>
<feature type="region of interest" description="Disordered" evidence="1">
    <location>
        <begin position="1"/>
        <end position="47"/>
    </location>
</feature>
<evidence type="ECO:0000313" key="3">
    <source>
        <dbReference type="Proteomes" id="UP001153269"/>
    </source>
</evidence>
<keyword evidence="3" id="KW-1185">Reference proteome</keyword>
<dbReference type="AlphaFoldDB" id="A0A9N7ULZ0"/>
<protein>
    <submittedName>
        <fullName evidence="2">Uncharacterized protein</fullName>
    </submittedName>
</protein>